<evidence type="ECO:0000256" key="2">
    <source>
        <dbReference type="ARBA" id="ARBA00022692"/>
    </source>
</evidence>
<accession>A0AAW7X0U1</accession>
<dbReference type="InterPro" id="IPR037185">
    <property type="entry name" value="EmrE-like"/>
</dbReference>
<dbReference type="AlphaFoldDB" id="A0AAW7X0U1"/>
<feature type="transmembrane region" description="Helical" evidence="5">
    <location>
        <begin position="21"/>
        <end position="46"/>
    </location>
</feature>
<dbReference type="RefSeq" id="WP_303490702.1">
    <property type="nucleotide sequence ID" value="NZ_JAUOPB010000001.1"/>
</dbReference>
<dbReference type="PANTHER" id="PTHR32322:SF9">
    <property type="entry name" value="AMINO-ACID METABOLITE EFFLUX PUMP-RELATED"/>
    <property type="match status" value="1"/>
</dbReference>
<evidence type="ECO:0000313" key="7">
    <source>
        <dbReference type="EMBL" id="MDO6421335.1"/>
    </source>
</evidence>
<dbReference type="EMBL" id="JAUOPB010000001">
    <property type="protein sequence ID" value="MDO6421335.1"/>
    <property type="molecule type" value="Genomic_DNA"/>
</dbReference>
<gene>
    <name evidence="7" type="ORF">Q4521_02510</name>
</gene>
<feature type="transmembrane region" description="Helical" evidence="5">
    <location>
        <begin position="193"/>
        <end position="213"/>
    </location>
</feature>
<feature type="transmembrane region" description="Helical" evidence="5">
    <location>
        <begin position="110"/>
        <end position="129"/>
    </location>
</feature>
<dbReference type="GO" id="GO:0016020">
    <property type="term" value="C:membrane"/>
    <property type="evidence" value="ECO:0007669"/>
    <property type="project" value="UniProtKB-SubCell"/>
</dbReference>
<evidence type="ECO:0000256" key="1">
    <source>
        <dbReference type="ARBA" id="ARBA00004141"/>
    </source>
</evidence>
<name>A0AAW7X0U1_9GAMM</name>
<feature type="transmembrane region" description="Helical" evidence="5">
    <location>
        <begin position="219"/>
        <end position="242"/>
    </location>
</feature>
<dbReference type="InterPro" id="IPR000620">
    <property type="entry name" value="EamA_dom"/>
</dbReference>
<keyword evidence="4 5" id="KW-0472">Membrane</keyword>
<dbReference type="Pfam" id="PF00892">
    <property type="entry name" value="EamA"/>
    <property type="match status" value="2"/>
</dbReference>
<organism evidence="7 8">
    <name type="scientific">Saccharophagus degradans</name>
    <dbReference type="NCBI Taxonomy" id="86304"/>
    <lineage>
        <taxon>Bacteria</taxon>
        <taxon>Pseudomonadati</taxon>
        <taxon>Pseudomonadota</taxon>
        <taxon>Gammaproteobacteria</taxon>
        <taxon>Cellvibrionales</taxon>
        <taxon>Cellvibrionaceae</taxon>
        <taxon>Saccharophagus</taxon>
    </lineage>
</organism>
<feature type="transmembrane region" description="Helical" evidence="5">
    <location>
        <begin position="254"/>
        <end position="273"/>
    </location>
</feature>
<dbReference type="InterPro" id="IPR050638">
    <property type="entry name" value="AA-Vitamin_Transporters"/>
</dbReference>
<feature type="transmembrane region" description="Helical" evidence="5">
    <location>
        <begin position="58"/>
        <end position="76"/>
    </location>
</feature>
<feature type="domain" description="EamA" evidence="6">
    <location>
        <begin position="165"/>
        <end position="295"/>
    </location>
</feature>
<keyword evidence="2 5" id="KW-0812">Transmembrane</keyword>
<dbReference type="PANTHER" id="PTHR32322">
    <property type="entry name" value="INNER MEMBRANE TRANSPORTER"/>
    <property type="match status" value="1"/>
</dbReference>
<keyword evidence="3 5" id="KW-1133">Transmembrane helix</keyword>
<evidence type="ECO:0000256" key="4">
    <source>
        <dbReference type="ARBA" id="ARBA00023136"/>
    </source>
</evidence>
<evidence type="ECO:0000256" key="5">
    <source>
        <dbReference type="SAM" id="Phobius"/>
    </source>
</evidence>
<dbReference type="SUPFAM" id="SSF103481">
    <property type="entry name" value="Multidrug resistance efflux transporter EmrE"/>
    <property type="match status" value="2"/>
</dbReference>
<protein>
    <submittedName>
        <fullName evidence="7">DMT family transporter</fullName>
    </submittedName>
</protein>
<feature type="transmembrane region" description="Helical" evidence="5">
    <location>
        <begin position="279"/>
        <end position="296"/>
    </location>
</feature>
<feature type="domain" description="EamA" evidence="6">
    <location>
        <begin position="25"/>
        <end position="153"/>
    </location>
</feature>
<reference evidence="7" key="1">
    <citation type="submission" date="2023-07" db="EMBL/GenBank/DDBJ databases">
        <title>Genome content predicts the carbon catabolic preferences of heterotrophic bacteria.</title>
        <authorList>
            <person name="Gralka M."/>
        </authorList>
    </citation>
    <scope>NUCLEOTIDE SEQUENCE</scope>
    <source>
        <strain evidence="7">I3M17_2</strain>
    </source>
</reference>
<feature type="transmembrane region" description="Helical" evidence="5">
    <location>
        <begin position="83"/>
        <end position="104"/>
    </location>
</feature>
<evidence type="ECO:0000256" key="3">
    <source>
        <dbReference type="ARBA" id="ARBA00022989"/>
    </source>
</evidence>
<comment type="subcellular location">
    <subcellularLocation>
        <location evidence="1">Membrane</location>
        <topology evidence="1">Multi-pass membrane protein</topology>
    </subcellularLocation>
</comment>
<comment type="caution">
    <text evidence="7">The sequence shown here is derived from an EMBL/GenBank/DDBJ whole genome shotgun (WGS) entry which is preliminary data.</text>
</comment>
<feature type="transmembrane region" description="Helical" evidence="5">
    <location>
        <begin position="136"/>
        <end position="154"/>
    </location>
</feature>
<evidence type="ECO:0000313" key="8">
    <source>
        <dbReference type="Proteomes" id="UP001169760"/>
    </source>
</evidence>
<sequence length="302" mass="31811">MPIFIISLRFNEEGLPFMSNSLSVLVLTLFALIAFAANSILCRLALGAEQVDPASFTALRLLAGAIALYACVTLQARQWPKLVFRPAMAGLLFGYAACFSFAYVSMSTGAGALLLFGVVQLTMLLASWLKGEGLTGRLLMGTGFAFCGLVYLLLPSAEAPSLTSSILMVVSGVCWGLYSLLGVAVSRPLLITLSNFCFSLPLAGLLLIGFYVISGHWQLNIWGAIYAIASGAIASGLGYAVWYKALSYLKGKKAASVQLSVPIIAGVGGWLFIAEPLSVRFIIASVAVLGGVYIAISAKNAN</sequence>
<feature type="transmembrane region" description="Helical" evidence="5">
    <location>
        <begin position="166"/>
        <end position="186"/>
    </location>
</feature>
<proteinExistence type="predicted"/>
<dbReference type="Proteomes" id="UP001169760">
    <property type="component" value="Unassembled WGS sequence"/>
</dbReference>
<evidence type="ECO:0000259" key="6">
    <source>
        <dbReference type="Pfam" id="PF00892"/>
    </source>
</evidence>